<organism evidence="2 3">
    <name type="scientific">Polynucleobacter arcticus</name>
    <dbReference type="NCBI Taxonomy" id="1743165"/>
    <lineage>
        <taxon>Bacteria</taxon>
        <taxon>Pseudomonadati</taxon>
        <taxon>Pseudomonadota</taxon>
        <taxon>Betaproteobacteria</taxon>
        <taxon>Burkholderiales</taxon>
        <taxon>Burkholderiaceae</taxon>
        <taxon>Polynucleobacter</taxon>
    </lineage>
</organism>
<dbReference type="Pfam" id="PF09945">
    <property type="entry name" value="DUF2177"/>
    <property type="match status" value="1"/>
</dbReference>
<keyword evidence="1" id="KW-0812">Transmembrane</keyword>
<feature type="transmembrane region" description="Helical" evidence="1">
    <location>
        <begin position="106"/>
        <end position="128"/>
    </location>
</feature>
<keyword evidence="1" id="KW-0472">Membrane</keyword>
<dbReference type="Proteomes" id="UP000501090">
    <property type="component" value="Chromosome"/>
</dbReference>
<name>A0A6M9PYN4_9BURK</name>
<feature type="transmembrane region" description="Helical" evidence="1">
    <location>
        <begin position="74"/>
        <end position="94"/>
    </location>
</feature>
<evidence type="ECO:0000313" key="2">
    <source>
        <dbReference type="EMBL" id="QKM61073.1"/>
    </source>
</evidence>
<dbReference type="AlphaFoldDB" id="A0A6M9PYN4"/>
<protein>
    <submittedName>
        <fullName evidence="2">DUF2177 domain-containing protein</fullName>
    </submittedName>
</protein>
<gene>
    <name evidence="2" type="ORF">DN92_08560</name>
</gene>
<dbReference type="InterPro" id="IPR018687">
    <property type="entry name" value="DUF2177_membr"/>
</dbReference>
<evidence type="ECO:0000313" key="3">
    <source>
        <dbReference type="Proteomes" id="UP000501090"/>
    </source>
</evidence>
<feature type="transmembrane region" description="Helical" evidence="1">
    <location>
        <begin position="45"/>
        <end position="68"/>
    </location>
</feature>
<dbReference type="RefSeq" id="WP_173960840.1">
    <property type="nucleotide sequence ID" value="NZ_CBCSCC010000001.1"/>
</dbReference>
<keyword evidence="1" id="KW-1133">Transmembrane helix</keyword>
<keyword evidence="3" id="KW-1185">Reference proteome</keyword>
<accession>A0A6M9PYN4</accession>
<proteinExistence type="predicted"/>
<reference evidence="2 3" key="1">
    <citation type="submission" date="2018-04" db="EMBL/GenBank/DDBJ databases">
        <title>Polynucleobacter sp. UK-Long2-W17 genome.</title>
        <authorList>
            <person name="Hahn M.W."/>
        </authorList>
    </citation>
    <scope>NUCLEOTIDE SEQUENCE [LARGE SCALE GENOMIC DNA]</scope>
    <source>
        <strain evidence="2 3">UK-Long2-W17</strain>
    </source>
</reference>
<dbReference type="EMBL" id="CP028940">
    <property type="protein sequence ID" value="QKM61073.1"/>
    <property type="molecule type" value="Genomic_DNA"/>
</dbReference>
<evidence type="ECO:0000256" key="1">
    <source>
        <dbReference type="SAM" id="Phobius"/>
    </source>
</evidence>
<dbReference type="KEGG" id="pard:DN92_08560"/>
<feature type="transmembrane region" description="Helical" evidence="1">
    <location>
        <begin position="6"/>
        <end position="24"/>
    </location>
</feature>
<sequence>MLNYLAVYFSFLLSLVIIDLIWLLGIAKNLYRDDMGSLMASEPKLLAGLAFYLLYALGAVIFVILPAISKQSWIYALQYGALFGFFCYMTYDLTNLAVIRDFPVRLAFVDIAWGSSVTALSATAAYWVGSRIAS</sequence>